<proteinExistence type="predicted"/>
<dbReference type="InterPro" id="IPR011083">
    <property type="entry name" value="Phage_tail_collar_dom"/>
</dbReference>
<dbReference type="Proteomes" id="UP000000644">
    <property type="component" value="Chromosome"/>
</dbReference>
<organism evidence="2 3">
    <name type="scientific">Polaromonas naphthalenivorans (strain CJ2)</name>
    <dbReference type="NCBI Taxonomy" id="365044"/>
    <lineage>
        <taxon>Bacteria</taxon>
        <taxon>Pseudomonadati</taxon>
        <taxon>Pseudomonadota</taxon>
        <taxon>Betaproteobacteria</taxon>
        <taxon>Burkholderiales</taxon>
        <taxon>Comamonadaceae</taxon>
        <taxon>Polaromonas</taxon>
    </lineage>
</organism>
<dbReference type="HOGENOM" id="CLU_170308_0_0_4"/>
<accession>A1VJT6</accession>
<evidence type="ECO:0000313" key="2">
    <source>
        <dbReference type="EMBL" id="ABM35914.1"/>
    </source>
</evidence>
<dbReference type="Gene3D" id="3.90.1340.10">
    <property type="entry name" value="Phage tail collar domain"/>
    <property type="match status" value="1"/>
</dbReference>
<gene>
    <name evidence="2" type="ordered locus">Pnap_0595</name>
</gene>
<evidence type="ECO:0000313" key="3">
    <source>
        <dbReference type="Proteomes" id="UP000000644"/>
    </source>
</evidence>
<dbReference type="InterPro" id="IPR037053">
    <property type="entry name" value="Phage_tail_collar_dom_sf"/>
</dbReference>
<evidence type="ECO:0000259" key="1">
    <source>
        <dbReference type="Pfam" id="PF07484"/>
    </source>
</evidence>
<dbReference type="EMBL" id="CP000529">
    <property type="protein sequence ID" value="ABM35914.1"/>
    <property type="molecule type" value="Genomic_DNA"/>
</dbReference>
<dbReference type="SUPFAM" id="SSF88874">
    <property type="entry name" value="Receptor-binding domain of short tail fibre protein gp12"/>
    <property type="match status" value="1"/>
</dbReference>
<reference evidence="3" key="1">
    <citation type="journal article" date="2009" name="Environ. Microbiol.">
        <title>The genome of Polaromonas naphthalenivorans strain CJ2, isolated from coal tar-contaminated sediment, reveals physiological and metabolic versatility and evolution through extensive horizontal gene transfer.</title>
        <authorList>
            <person name="Yagi J.M."/>
            <person name="Sims D."/>
            <person name="Brettin T."/>
            <person name="Bruce D."/>
            <person name="Madsen E.L."/>
        </authorList>
    </citation>
    <scope>NUCLEOTIDE SEQUENCE [LARGE SCALE GENOMIC DNA]</scope>
    <source>
        <strain evidence="3">CJ2</strain>
    </source>
</reference>
<dbReference type="eggNOG" id="COG4675">
    <property type="taxonomic scope" value="Bacteria"/>
</dbReference>
<dbReference type="KEGG" id="pna:Pnap_0595"/>
<dbReference type="OrthoDB" id="9810174at2"/>
<sequence length="80" mass="8668">MEPFLGQIQLLPYNFAPNGWAFCEGQLMAISQNTALFSLLGTTYGGDGTTNFALPNLKGKEPDPNTHFCIALVGIYPSRS</sequence>
<dbReference type="AlphaFoldDB" id="A1VJT6"/>
<feature type="domain" description="Phage tail collar" evidence="1">
    <location>
        <begin position="6"/>
        <end position="61"/>
    </location>
</feature>
<keyword evidence="3" id="KW-1185">Reference proteome</keyword>
<name>A1VJT6_POLNA</name>
<protein>
    <submittedName>
        <fullName evidence="2">Phage Tail Collar domain protein</fullName>
    </submittedName>
</protein>
<dbReference type="Pfam" id="PF07484">
    <property type="entry name" value="Collar"/>
    <property type="match status" value="1"/>
</dbReference>